<comment type="caution">
    <text evidence="8">The sequence shown here is derived from an EMBL/GenBank/DDBJ whole genome shotgun (WGS) entry which is preliminary data.</text>
</comment>
<feature type="chain" id="PRO_5047364352" description="Lipoprotein" evidence="7">
    <location>
        <begin position="23"/>
        <end position="280"/>
    </location>
</feature>
<name>A0ABP7BYW7_9MICC</name>
<gene>
    <name evidence="8" type="ORF">GCM10023081_06830</name>
</gene>
<dbReference type="Pfam" id="PF03180">
    <property type="entry name" value="Lipoprotein_9"/>
    <property type="match status" value="1"/>
</dbReference>
<comment type="similarity">
    <text evidence="6">Belongs to the nlpA lipoprotein family.</text>
</comment>
<accession>A0ABP7BYW7</accession>
<organism evidence="8 9">
    <name type="scientific">Arthrobacter ginkgonis</name>
    <dbReference type="NCBI Taxonomy" id="1630594"/>
    <lineage>
        <taxon>Bacteria</taxon>
        <taxon>Bacillati</taxon>
        <taxon>Actinomycetota</taxon>
        <taxon>Actinomycetes</taxon>
        <taxon>Micrococcales</taxon>
        <taxon>Micrococcaceae</taxon>
        <taxon>Arthrobacter</taxon>
    </lineage>
</organism>
<dbReference type="PIRSF" id="PIRSF002854">
    <property type="entry name" value="MetQ"/>
    <property type="match status" value="1"/>
</dbReference>
<keyword evidence="4" id="KW-0564">Palmitate</keyword>
<evidence type="ECO:0000256" key="2">
    <source>
        <dbReference type="ARBA" id="ARBA00022729"/>
    </source>
</evidence>
<dbReference type="EMBL" id="BAABEO010000008">
    <property type="protein sequence ID" value="GAA3671116.1"/>
    <property type="molecule type" value="Genomic_DNA"/>
</dbReference>
<dbReference type="SUPFAM" id="SSF53850">
    <property type="entry name" value="Periplasmic binding protein-like II"/>
    <property type="match status" value="1"/>
</dbReference>
<comment type="subcellular location">
    <subcellularLocation>
        <location evidence="1">Membrane</location>
        <topology evidence="1">Lipid-anchor</topology>
    </subcellularLocation>
</comment>
<feature type="signal peptide" evidence="7">
    <location>
        <begin position="1"/>
        <end position="22"/>
    </location>
</feature>
<dbReference type="PANTHER" id="PTHR30429:SF0">
    <property type="entry name" value="METHIONINE-BINDING LIPOPROTEIN METQ"/>
    <property type="match status" value="1"/>
</dbReference>
<proteinExistence type="inferred from homology"/>
<reference evidence="9" key="1">
    <citation type="journal article" date="2019" name="Int. J. Syst. Evol. Microbiol.">
        <title>The Global Catalogue of Microorganisms (GCM) 10K type strain sequencing project: providing services to taxonomists for standard genome sequencing and annotation.</title>
        <authorList>
            <consortium name="The Broad Institute Genomics Platform"/>
            <consortium name="The Broad Institute Genome Sequencing Center for Infectious Disease"/>
            <person name="Wu L."/>
            <person name="Ma J."/>
        </authorList>
    </citation>
    <scope>NUCLEOTIDE SEQUENCE [LARGE SCALE GENOMIC DNA]</scope>
    <source>
        <strain evidence="9">JCM 30742</strain>
    </source>
</reference>
<keyword evidence="5 6" id="KW-0449">Lipoprotein</keyword>
<evidence type="ECO:0000256" key="1">
    <source>
        <dbReference type="ARBA" id="ARBA00004635"/>
    </source>
</evidence>
<evidence type="ECO:0000313" key="8">
    <source>
        <dbReference type="EMBL" id="GAA3671116.1"/>
    </source>
</evidence>
<dbReference type="RefSeq" id="WP_345148493.1">
    <property type="nucleotide sequence ID" value="NZ_BAABEO010000008.1"/>
</dbReference>
<keyword evidence="3" id="KW-0472">Membrane</keyword>
<evidence type="ECO:0000313" key="9">
    <source>
        <dbReference type="Proteomes" id="UP001500752"/>
    </source>
</evidence>
<dbReference type="Gene3D" id="3.40.190.10">
    <property type="entry name" value="Periplasmic binding protein-like II"/>
    <property type="match status" value="2"/>
</dbReference>
<evidence type="ECO:0000256" key="6">
    <source>
        <dbReference type="PIRNR" id="PIRNR002854"/>
    </source>
</evidence>
<dbReference type="InterPro" id="IPR004872">
    <property type="entry name" value="Lipoprotein_NlpA"/>
</dbReference>
<dbReference type="Proteomes" id="UP001500752">
    <property type="component" value="Unassembled WGS sequence"/>
</dbReference>
<evidence type="ECO:0000256" key="5">
    <source>
        <dbReference type="ARBA" id="ARBA00023288"/>
    </source>
</evidence>
<keyword evidence="9" id="KW-1185">Reference proteome</keyword>
<sequence length="280" mass="30064">MRKQLTLVATGLAALFALTACGGGTSTTPSAEATLDPANPTVVKVGAVPVPHAKILEFIDANLAKEAGIDIEVTEFDDYQTPNVALSEGSIDANYYQHLPWLEDQIKTKGYNFEHGAGVHIEPYAAFSDKYKEASEIPDGATVAITNDPSNQIRALRVLESAGLLTGIEDDSAVLTLTDAQNPKGLKFEENQPEILITLVADPKVDVALVNGNFILQAGLSTEDALAVESVENNPYANFLAWRAGEETPAIAKLDELLHTDQVRDYITETWPNGDVTPAF</sequence>
<dbReference type="PANTHER" id="PTHR30429">
    <property type="entry name" value="D-METHIONINE-BINDING LIPOPROTEIN METQ"/>
    <property type="match status" value="1"/>
</dbReference>
<dbReference type="PROSITE" id="PS51257">
    <property type="entry name" value="PROKAR_LIPOPROTEIN"/>
    <property type="match status" value="1"/>
</dbReference>
<evidence type="ECO:0000256" key="3">
    <source>
        <dbReference type="ARBA" id="ARBA00023136"/>
    </source>
</evidence>
<evidence type="ECO:0000256" key="7">
    <source>
        <dbReference type="SAM" id="SignalP"/>
    </source>
</evidence>
<evidence type="ECO:0000256" key="4">
    <source>
        <dbReference type="ARBA" id="ARBA00023139"/>
    </source>
</evidence>
<protein>
    <recommendedName>
        <fullName evidence="6">Lipoprotein</fullName>
    </recommendedName>
</protein>
<keyword evidence="2 7" id="KW-0732">Signal</keyword>